<evidence type="ECO:0000313" key="16">
    <source>
        <dbReference type="EMBL" id="SVB45628.1"/>
    </source>
</evidence>
<evidence type="ECO:0000259" key="15">
    <source>
        <dbReference type="PROSITE" id="PS51385"/>
    </source>
</evidence>
<gene>
    <name evidence="16" type="ORF">METZ01_LOCUS198482</name>
</gene>
<comment type="similarity">
    <text evidence="2">In the N-terminal section; belongs to the NnrE/AIBP family.</text>
</comment>
<evidence type="ECO:0000256" key="2">
    <source>
        <dbReference type="ARBA" id="ARBA00006001"/>
    </source>
</evidence>
<keyword evidence="9" id="KW-0456">Lyase</keyword>
<proteinExistence type="inferred from homology"/>
<sequence length="381" mass="39391">MTGSEERLYGQSGARQLDRVATSRYGLGSGELMGRAGAAAFRVLRRRWPEAMSIMIVCGPGNNGGDGYVIGRLAHSSGLKTIIVAVAAPATDEALQARDQAEQAGVCIEQFSGGELPDADLLIDCILGTGMKRPPAGDIATTIEALNRLDRPVMAVDMPSGLEADSGAAPGKVVHAELTVTFIGLKLGLYTGRGPDVSGKIVYEGISVPEEVHQAVLPLARLITGKSVVASLPPRRKTIHKGESGQLLIVGGDAGMSGAVRLAGEAALRSGAGLVTVATRNAHAAVINSTRPELMCHGVEDEFGIESALEGKDCVVIGPGLGTGEWGRMLLNSVINSGLTLVIDADGLNMIADSQVSVPQSILTPHPGEAARLLGCDPDEI</sequence>
<evidence type="ECO:0000259" key="14">
    <source>
        <dbReference type="PROSITE" id="PS51383"/>
    </source>
</evidence>
<comment type="function">
    <text evidence="10">Bifunctional enzyme that catalyzes the epimerization of the S- and R-forms of NAD(P)HX and the dehydration of the S-form of NAD(P)HX at the expense of ADP, which is converted to AMP. This allows the repair of both epimers of NAD(P)HX, a damaged form of NAD(P)H that is a result of enzymatic or heat-dependent hydration.</text>
</comment>
<comment type="catalytic activity">
    <reaction evidence="12">
        <text>(6S)-NADHX + ADP = AMP + phosphate + NADH + H(+)</text>
        <dbReference type="Rhea" id="RHEA:32223"/>
        <dbReference type="ChEBI" id="CHEBI:15378"/>
        <dbReference type="ChEBI" id="CHEBI:43474"/>
        <dbReference type="ChEBI" id="CHEBI:57945"/>
        <dbReference type="ChEBI" id="CHEBI:64074"/>
        <dbReference type="ChEBI" id="CHEBI:456215"/>
        <dbReference type="ChEBI" id="CHEBI:456216"/>
        <dbReference type="EC" id="4.2.1.136"/>
    </reaction>
</comment>
<keyword evidence="7" id="KW-0521">NADP</keyword>
<dbReference type="AlphaFoldDB" id="A0A382E4M7"/>
<dbReference type="InterPro" id="IPR000631">
    <property type="entry name" value="CARKD"/>
</dbReference>
<reference evidence="16" key="1">
    <citation type="submission" date="2018-05" db="EMBL/GenBank/DDBJ databases">
        <authorList>
            <person name="Lanie J.A."/>
            <person name="Ng W.-L."/>
            <person name="Kazmierczak K.M."/>
            <person name="Andrzejewski T.M."/>
            <person name="Davidsen T.M."/>
            <person name="Wayne K.J."/>
            <person name="Tettelin H."/>
            <person name="Glass J.I."/>
            <person name="Rusch D."/>
            <person name="Podicherti R."/>
            <person name="Tsui H.-C.T."/>
            <person name="Winkler M.E."/>
        </authorList>
    </citation>
    <scope>NUCLEOTIDE SEQUENCE</scope>
</reference>
<dbReference type="SUPFAM" id="SSF64153">
    <property type="entry name" value="YjeF N-terminal domain-like"/>
    <property type="match status" value="1"/>
</dbReference>
<dbReference type="GO" id="GO:0052855">
    <property type="term" value="F:ADP-dependent NAD(P)H-hydrate dehydratase activity"/>
    <property type="evidence" value="ECO:0007669"/>
    <property type="project" value="UniProtKB-EC"/>
</dbReference>
<evidence type="ECO:0000256" key="3">
    <source>
        <dbReference type="ARBA" id="ARBA00009524"/>
    </source>
</evidence>
<accession>A0A382E4M7</accession>
<dbReference type="SUPFAM" id="SSF53613">
    <property type="entry name" value="Ribokinase-like"/>
    <property type="match status" value="1"/>
</dbReference>
<keyword evidence="5" id="KW-0547">Nucleotide-binding</keyword>
<evidence type="ECO:0000256" key="5">
    <source>
        <dbReference type="ARBA" id="ARBA00022741"/>
    </source>
</evidence>
<dbReference type="Pfam" id="PF03853">
    <property type="entry name" value="YjeF_N"/>
    <property type="match status" value="1"/>
</dbReference>
<dbReference type="Pfam" id="PF01256">
    <property type="entry name" value="Carb_kinase"/>
    <property type="match status" value="1"/>
</dbReference>
<comment type="cofactor">
    <cofactor evidence="1">
        <name>K(+)</name>
        <dbReference type="ChEBI" id="CHEBI:29103"/>
    </cofactor>
</comment>
<evidence type="ECO:0000256" key="1">
    <source>
        <dbReference type="ARBA" id="ARBA00001958"/>
    </source>
</evidence>
<evidence type="ECO:0000256" key="9">
    <source>
        <dbReference type="ARBA" id="ARBA00023239"/>
    </source>
</evidence>
<dbReference type="PROSITE" id="PS51385">
    <property type="entry name" value="YJEF_N"/>
    <property type="match status" value="1"/>
</dbReference>
<dbReference type="PANTHER" id="PTHR12592:SF0">
    <property type="entry name" value="ATP-DEPENDENT (S)-NAD(P)H-HYDRATE DEHYDRATASE"/>
    <property type="match status" value="1"/>
</dbReference>
<keyword evidence="6" id="KW-0067">ATP-binding</keyword>
<evidence type="ECO:0000256" key="6">
    <source>
        <dbReference type="ARBA" id="ARBA00022840"/>
    </source>
</evidence>
<dbReference type="EMBL" id="UINC01042672">
    <property type="protein sequence ID" value="SVB45628.1"/>
    <property type="molecule type" value="Genomic_DNA"/>
</dbReference>
<dbReference type="GO" id="GO:0005524">
    <property type="term" value="F:ATP binding"/>
    <property type="evidence" value="ECO:0007669"/>
    <property type="project" value="UniProtKB-KW"/>
</dbReference>
<dbReference type="PANTHER" id="PTHR12592">
    <property type="entry name" value="ATP-DEPENDENT (S)-NAD(P)H-HYDRATE DEHYDRATASE FAMILY MEMBER"/>
    <property type="match status" value="1"/>
</dbReference>
<comment type="catalytic activity">
    <reaction evidence="13">
        <text>(6S)-NADPHX + ADP = AMP + phosphate + NADPH + H(+)</text>
        <dbReference type="Rhea" id="RHEA:32235"/>
        <dbReference type="ChEBI" id="CHEBI:15378"/>
        <dbReference type="ChEBI" id="CHEBI:43474"/>
        <dbReference type="ChEBI" id="CHEBI:57783"/>
        <dbReference type="ChEBI" id="CHEBI:64076"/>
        <dbReference type="ChEBI" id="CHEBI:456215"/>
        <dbReference type="ChEBI" id="CHEBI:456216"/>
        <dbReference type="EC" id="4.2.1.136"/>
    </reaction>
</comment>
<name>A0A382E4M7_9ZZZZ</name>
<dbReference type="NCBIfam" id="TIGR00196">
    <property type="entry name" value="yjeF_cterm"/>
    <property type="match status" value="1"/>
</dbReference>
<feature type="domain" description="YjeF C-terminal" evidence="14">
    <location>
        <begin position="224"/>
        <end position="381"/>
    </location>
</feature>
<dbReference type="Gene3D" id="3.40.50.10260">
    <property type="entry name" value="YjeF N-terminal domain"/>
    <property type="match status" value="1"/>
</dbReference>
<evidence type="ECO:0000256" key="13">
    <source>
        <dbReference type="ARBA" id="ARBA00049209"/>
    </source>
</evidence>
<dbReference type="InterPro" id="IPR036652">
    <property type="entry name" value="YjeF_N_dom_sf"/>
</dbReference>
<dbReference type="GO" id="GO:0052856">
    <property type="term" value="F:NAD(P)HX epimerase activity"/>
    <property type="evidence" value="ECO:0007669"/>
    <property type="project" value="TreeGrafter"/>
</dbReference>
<feature type="non-terminal residue" evidence="16">
    <location>
        <position position="381"/>
    </location>
</feature>
<evidence type="ECO:0000256" key="4">
    <source>
        <dbReference type="ARBA" id="ARBA00013129"/>
    </source>
</evidence>
<evidence type="ECO:0000256" key="8">
    <source>
        <dbReference type="ARBA" id="ARBA00023027"/>
    </source>
</evidence>
<evidence type="ECO:0000256" key="12">
    <source>
        <dbReference type="ARBA" id="ARBA00048238"/>
    </source>
</evidence>
<dbReference type="GO" id="GO:0110051">
    <property type="term" value="P:metabolite repair"/>
    <property type="evidence" value="ECO:0007669"/>
    <property type="project" value="TreeGrafter"/>
</dbReference>
<dbReference type="PROSITE" id="PS51383">
    <property type="entry name" value="YJEF_C_3"/>
    <property type="match status" value="1"/>
</dbReference>
<dbReference type="NCBIfam" id="TIGR00197">
    <property type="entry name" value="yjeF_nterm"/>
    <property type="match status" value="1"/>
</dbReference>
<dbReference type="InterPro" id="IPR029056">
    <property type="entry name" value="Ribokinase-like"/>
</dbReference>
<organism evidence="16">
    <name type="scientific">marine metagenome</name>
    <dbReference type="NCBI Taxonomy" id="408172"/>
    <lineage>
        <taxon>unclassified sequences</taxon>
        <taxon>metagenomes</taxon>
        <taxon>ecological metagenomes</taxon>
    </lineage>
</organism>
<dbReference type="EC" id="4.2.1.136" evidence="4"/>
<comment type="similarity">
    <text evidence="3">In the C-terminal section; belongs to the NnrD/CARKD family.</text>
</comment>
<dbReference type="HAMAP" id="MF_01966">
    <property type="entry name" value="NADHX_epimerase"/>
    <property type="match status" value="1"/>
</dbReference>
<dbReference type="CDD" id="cd01171">
    <property type="entry name" value="YXKO-related"/>
    <property type="match status" value="1"/>
</dbReference>
<keyword evidence="8" id="KW-0520">NAD</keyword>
<evidence type="ECO:0000256" key="11">
    <source>
        <dbReference type="ARBA" id="ARBA00032624"/>
    </source>
</evidence>
<dbReference type="Gene3D" id="3.40.1190.20">
    <property type="match status" value="1"/>
</dbReference>
<evidence type="ECO:0000256" key="10">
    <source>
        <dbReference type="ARBA" id="ARBA00025153"/>
    </source>
</evidence>
<dbReference type="InterPro" id="IPR004443">
    <property type="entry name" value="YjeF_N_dom"/>
</dbReference>
<evidence type="ECO:0000256" key="7">
    <source>
        <dbReference type="ARBA" id="ARBA00022857"/>
    </source>
</evidence>
<feature type="domain" description="YjeF N-terminal" evidence="15">
    <location>
        <begin position="14"/>
        <end position="214"/>
    </location>
</feature>
<protein>
    <recommendedName>
        <fullName evidence="4">ADP-dependent NAD(P)H-hydrate dehydratase</fullName>
        <ecNumber evidence="4">4.2.1.136</ecNumber>
    </recommendedName>
    <alternativeName>
        <fullName evidence="11">Nicotinamide nucleotide repair protein</fullName>
    </alternativeName>
</protein>